<evidence type="ECO:0000256" key="3">
    <source>
        <dbReference type="ARBA" id="ARBA00022771"/>
    </source>
</evidence>
<dbReference type="GO" id="GO:0008270">
    <property type="term" value="F:zinc ion binding"/>
    <property type="evidence" value="ECO:0007669"/>
    <property type="project" value="UniProtKB-KW"/>
</dbReference>
<evidence type="ECO:0000256" key="2">
    <source>
        <dbReference type="ARBA" id="ARBA00022737"/>
    </source>
</evidence>
<evidence type="ECO:0000259" key="6">
    <source>
        <dbReference type="PROSITE" id="PS50157"/>
    </source>
</evidence>
<dbReference type="Proteomes" id="UP000821866">
    <property type="component" value="Chromosome 3"/>
</dbReference>
<dbReference type="AlphaFoldDB" id="A0A9J6EAJ4"/>
<dbReference type="PANTHER" id="PTHR24403">
    <property type="entry name" value="ZINC FINGER PROTEIN"/>
    <property type="match status" value="1"/>
</dbReference>
<feature type="domain" description="C2H2-type" evidence="6">
    <location>
        <begin position="44"/>
        <end position="71"/>
    </location>
</feature>
<dbReference type="Pfam" id="PF00096">
    <property type="entry name" value="zf-C2H2"/>
    <property type="match status" value="2"/>
</dbReference>
<keyword evidence="2" id="KW-0677">Repeat</keyword>
<evidence type="ECO:0000313" key="7">
    <source>
        <dbReference type="EMBL" id="KAH8031354.1"/>
    </source>
</evidence>
<dbReference type="InterPro" id="IPR050688">
    <property type="entry name" value="Zinc_finger/UBP_domain"/>
</dbReference>
<dbReference type="Gene3D" id="3.30.160.60">
    <property type="entry name" value="Classic Zinc Finger"/>
    <property type="match status" value="2"/>
</dbReference>
<sequence length="98" mass="11467">MQQTHPDGKLYKSELCRCDLCPYKTVNKDALEKHMEIHMKGKEHTCDVCSYVASRPSLMVRHMRSHTGDKPYKCEMCTFVTAWQGTLERHVLKKHCQL</sequence>
<dbReference type="PANTHER" id="PTHR24403:SF67">
    <property type="entry name" value="FI01116P-RELATED"/>
    <property type="match status" value="1"/>
</dbReference>
<dbReference type="SUPFAM" id="SSF57667">
    <property type="entry name" value="beta-beta-alpha zinc fingers"/>
    <property type="match status" value="2"/>
</dbReference>
<gene>
    <name evidence="7" type="ORF">HPB51_016412</name>
</gene>
<dbReference type="EMBL" id="JABSTU010000005">
    <property type="protein sequence ID" value="KAH8031354.1"/>
    <property type="molecule type" value="Genomic_DNA"/>
</dbReference>
<keyword evidence="1" id="KW-0479">Metal-binding</keyword>
<reference evidence="7" key="2">
    <citation type="submission" date="2021-09" db="EMBL/GenBank/DDBJ databases">
        <authorList>
            <person name="Jia N."/>
            <person name="Wang J."/>
            <person name="Shi W."/>
            <person name="Du L."/>
            <person name="Sun Y."/>
            <person name="Zhan W."/>
            <person name="Jiang J."/>
            <person name="Wang Q."/>
            <person name="Zhang B."/>
            <person name="Ji P."/>
            <person name="Sakyi L.B."/>
            <person name="Cui X."/>
            <person name="Yuan T."/>
            <person name="Jiang B."/>
            <person name="Yang W."/>
            <person name="Lam T.T.-Y."/>
            <person name="Chang Q."/>
            <person name="Ding S."/>
            <person name="Wang X."/>
            <person name="Zhu J."/>
            <person name="Ruan X."/>
            <person name="Zhao L."/>
            <person name="Wei J."/>
            <person name="Que T."/>
            <person name="Du C."/>
            <person name="Cheng J."/>
            <person name="Dai P."/>
            <person name="Han X."/>
            <person name="Huang E."/>
            <person name="Gao Y."/>
            <person name="Liu J."/>
            <person name="Shao H."/>
            <person name="Ye R."/>
            <person name="Li L."/>
            <person name="Wei W."/>
            <person name="Wang X."/>
            <person name="Wang C."/>
            <person name="Huo Q."/>
            <person name="Li W."/>
            <person name="Guo W."/>
            <person name="Chen H."/>
            <person name="Chen S."/>
            <person name="Zhou L."/>
            <person name="Zhou L."/>
            <person name="Ni X."/>
            <person name="Tian J."/>
            <person name="Zhou Y."/>
            <person name="Sheng Y."/>
            <person name="Liu T."/>
            <person name="Pan Y."/>
            <person name="Xia L."/>
            <person name="Li J."/>
            <person name="Zhao F."/>
            <person name="Cao W."/>
        </authorList>
    </citation>
    <scope>NUCLEOTIDE SEQUENCE</scope>
    <source>
        <strain evidence="7">Rmic-2018</strain>
        <tissue evidence="7">Larvae</tissue>
    </source>
</reference>
<name>A0A9J6EAJ4_RHIMP</name>
<organism evidence="7 8">
    <name type="scientific">Rhipicephalus microplus</name>
    <name type="common">Cattle tick</name>
    <name type="synonym">Boophilus microplus</name>
    <dbReference type="NCBI Taxonomy" id="6941"/>
    <lineage>
        <taxon>Eukaryota</taxon>
        <taxon>Metazoa</taxon>
        <taxon>Ecdysozoa</taxon>
        <taxon>Arthropoda</taxon>
        <taxon>Chelicerata</taxon>
        <taxon>Arachnida</taxon>
        <taxon>Acari</taxon>
        <taxon>Parasitiformes</taxon>
        <taxon>Ixodida</taxon>
        <taxon>Ixodoidea</taxon>
        <taxon>Ixodidae</taxon>
        <taxon>Rhipicephalinae</taxon>
        <taxon>Rhipicephalus</taxon>
        <taxon>Boophilus</taxon>
    </lineage>
</organism>
<dbReference type="PROSITE" id="PS50157">
    <property type="entry name" value="ZINC_FINGER_C2H2_2"/>
    <property type="match status" value="1"/>
</dbReference>
<evidence type="ECO:0000256" key="5">
    <source>
        <dbReference type="PROSITE-ProRule" id="PRU00042"/>
    </source>
</evidence>
<evidence type="ECO:0000313" key="8">
    <source>
        <dbReference type="Proteomes" id="UP000821866"/>
    </source>
</evidence>
<dbReference type="InterPro" id="IPR036236">
    <property type="entry name" value="Znf_C2H2_sf"/>
</dbReference>
<dbReference type="VEuPathDB" id="VectorBase:LOC119163201"/>
<evidence type="ECO:0000256" key="1">
    <source>
        <dbReference type="ARBA" id="ARBA00022723"/>
    </source>
</evidence>
<dbReference type="GO" id="GO:0005634">
    <property type="term" value="C:nucleus"/>
    <property type="evidence" value="ECO:0007669"/>
    <property type="project" value="TreeGrafter"/>
</dbReference>
<dbReference type="SMART" id="SM00355">
    <property type="entry name" value="ZnF_C2H2"/>
    <property type="match status" value="3"/>
</dbReference>
<accession>A0A9J6EAJ4</accession>
<keyword evidence="8" id="KW-1185">Reference proteome</keyword>
<dbReference type="InterPro" id="IPR013087">
    <property type="entry name" value="Znf_C2H2_type"/>
</dbReference>
<dbReference type="GO" id="GO:0045944">
    <property type="term" value="P:positive regulation of transcription by RNA polymerase II"/>
    <property type="evidence" value="ECO:0007669"/>
    <property type="project" value="TreeGrafter"/>
</dbReference>
<keyword evidence="3 5" id="KW-0863">Zinc-finger</keyword>
<evidence type="ECO:0000256" key="4">
    <source>
        <dbReference type="ARBA" id="ARBA00022833"/>
    </source>
</evidence>
<reference evidence="7" key="1">
    <citation type="journal article" date="2020" name="Cell">
        <title>Large-Scale Comparative Analyses of Tick Genomes Elucidate Their Genetic Diversity and Vector Capacities.</title>
        <authorList>
            <consortium name="Tick Genome and Microbiome Consortium (TIGMIC)"/>
            <person name="Jia N."/>
            <person name="Wang J."/>
            <person name="Shi W."/>
            <person name="Du L."/>
            <person name="Sun Y."/>
            <person name="Zhan W."/>
            <person name="Jiang J.F."/>
            <person name="Wang Q."/>
            <person name="Zhang B."/>
            <person name="Ji P."/>
            <person name="Bell-Sakyi L."/>
            <person name="Cui X.M."/>
            <person name="Yuan T.T."/>
            <person name="Jiang B.G."/>
            <person name="Yang W.F."/>
            <person name="Lam T.T."/>
            <person name="Chang Q.C."/>
            <person name="Ding S.J."/>
            <person name="Wang X.J."/>
            <person name="Zhu J.G."/>
            <person name="Ruan X.D."/>
            <person name="Zhao L."/>
            <person name="Wei J.T."/>
            <person name="Ye R.Z."/>
            <person name="Que T.C."/>
            <person name="Du C.H."/>
            <person name="Zhou Y.H."/>
            <person name="Cheng J.X."/>
            <person name="Dai P.F."/>
            <person name="Guo W.B."/>
            <person name="Han X.H."/>
            <person name="Huang E.J."/>
            <person name="Li L.F."/>
            <person name="Wei W."/>
            <person name="Gao Y.C."/>
            <person name="Liu J.Z."/>
            <person name="Shao H.Z."/>
            <person name="Wang X."/>
            <person name="Wang C.C."/>
            <person name="Yang T.C."/>
            <person name="Huo Q.B."/>
            <person name="Li W."/>
            <person name="Chen H.Y."/>
            <person name="Chen S.E."/>
            <person name="Zhou L.G."/>
            <person name="Ni X.B."/>
            <person name="Tian J.H."/>
            <person name="Sheng Y."/>
            <person name="Liu T."/>
            <person name="Pan Y.S."/>
            <person name="Xia L.Y."/>
            <person name="Li J."/>
            <person name="Zhao F."/>
            <person name="Cao W.C."/>
        </authorList>
    </citation>
    <scope>NUCLEOTIDE SEQUENCE</scope>
    <source>
        <strain evidence="7">Rmic-2018</strain>
    </source>
</reference>
<protein>
    <recommendedName>
        <fullName evidence="6">C2H2-type domain-containing protein</fullName>
    </recommendedName>
</protein>
<comment type="caution">
    <text evidence="7">The sequence shown here is derived from an EMBL/GenBank/DDBJ whole genome shotgun (WGS) entry which is preliminary data.</text>
</comment>
<proteinExistence type="predicted"/>
<keyword evidence="4" id="KW-0862">Zinc</keyword>